<dbReference type="Proteomes" id="UP000724874">
    <property type="component" value="Unassembled WGS sequence"/>
</dbReference>
<dbReference type="EMBL" id="JADNYJ010000047">
    <property type="protein sequence ID" value="KAF8900463.1"/>
    <property type="molecule type" value="Genomic_DNA"/>
</dbReference>
<feature type="compositionally biased region" description="Polar residues" evidence="5">
    <location>
        <begin position="673"/>
        <end position="684"/>
    </location>
</feature>
<dbReference type="GO" id="GO:0016020">
    <property type="term" value="C:membrane"/>
    <property type="evidence" value="ECO:0007669"/>
    <property type="project" value="UniProtKB-SubCell"/>
</dbReference>
<sequence length="684" mass="73087">MDVDEADVYQFGIWESEEIPLVTLGSNGDGPIIEIGRIYPPFTGPYLVESDGSPTPSVTSKIPAATTLVSIISPTVLIPSPTSLSSSQSDLPATSILPIESSETAAPHIAGTVVTEGQSSSQLTDALSTVYVSSQASDSESLRGPSSERPGIPTTSSSFLTSTVLSPSLTSATPIPSTPSSSLVNSSQTVTGSTSSPSSPSATYSASSSSSTSSFTTQSATPTIIPPHFNGKDSNLNVHGTLFYVGIIFAVIVCFALLAALIAWWVRLRSYARRREAAITLVPWDGSGKDHGGFLEAGQAPASLDNSDLSREDLAHVQAWTPCGDRDVGEPRHANCYFGVSGEFGRMSSSGTYFPAALRPGARRQLPPHLIDENAAARAMQESPLYRQNRRMSLENVGPPDSTLHSSQYMVERLRNHRKRCAEPLWEEPGHLPTPGGSERQDETSFEAWSASIKMGLANAFNAVAANLSAAPRMSEDDNLTAFPKRTTRESIRNTSGRTKGAFIRESSTSTAKSKAWTLEETGNGAGVVHILQKNGSPPSGPQIHSPTLPFADGNRIYTHDKHHLHTSTLLERTGSRIPLLASSKPQAARVAPTTLYSRQISTDSICQSNLSRGTSVYSQASLQAGRPTTRGSNESSCIPRRTEVRRFELTKSRTQGDSNEDSIVIRPDMVSEPSSTDSSIVHK</sequence>
<evidence type="ECO:0000256" key="3">
    <source>
        <dbReference type="ARBA" id="ARBA00022989"/>
    </source>
</evidence>
<evidence type="ECO:0000256" key="1">
    <source>
        <dbReference type="ARBA" id="ARBA00004167"/>
    </source>
</evidence>
<dbReference type="PANTHER" id="PTHR15549">
    <property type="entry name" value="PAIRED IMMUNOGLOBULIN-LIKE TYPE 2 RECEPTOR"/>
    <property type="match status" value="1"/>
</dbReference>
<evidence type="ECO:0000256" key="2">
    <source>
        <dbReference type="ARBA" id="ARBA00022692"/>
    </source>
</evidence>
<feature type="transmembrane region" description="Helical" evidence="6">
    <location>
        <begin position="242"/>
        <end position="266"/>
    </location>
</feature>
<evidence type="ECO:0000256" key="5">
    <source>
        <dbReference type="SAM" id="MobiDB-lite"/>
    </source>
</evidence>
<dbReference type="GO" id="GO:0071944">
    <property type="term" value="C:cell periphery"/>
    <property type="evidence" value="ECO:0007669"/>
    <property type="project" value="UniProtKB-ARBA"/>
</dbReference>
<evidence type="ECO:0000256" key="4">
    <source>
        <dbReference type="ARBA" id="ARBA00023136"/>
    </source>
</evidence>
<feature type="region of interest" description="Disordered" evidence="5">
    <location>
        <begin position="135"/>
        <end position="157"/>
    </location>
</feature>
<keyword evidence="4 6" id="KW-0472">Membrane</keyword>
<keyword evidence="8" id="KW-1185">Reference proteome</keyword>
<evidence type="ECO:0000256" key="6">
    <source>
        <dbReference type="SAM" id="Phobius"/>
    </source>
</evidence>
<keyword evidence="2 6" id="KW-0812">Transmembrane</keyword>
<gene>
    <name evidence="7" type="ORF">CPB84DRAFT_1031474</name>
</gene>
<name>A0A9P5NQF8_GYMJU</name>
<proteinExistence type="predicted"/>
<feature type="region of interest" description="Disordered" evidence="5">
    <location>
        <begin position="620"/>
        <end position="684"/>
    </location>
</feature>
<protein>
    <submittedName>
        <fullName evidence="7">Uncharacterized protein</fullName>
    </submittedName>
</protein>
<feature type="region of interest" description="Disordered" evidence="5">
    <location>
        <begin position="170"/>
        <end position="219"/>
    </location>
</feature>
<dbReference type="InterPro" id="IPR051694">
    <property type="entry name" value="Immunoregulatory_rcpt-like"/>
</dbReference>
<dbReference type="OrthoDB" id="3061923at2759"/>
<accession>A0A9P5NQF8</accession>
<evidence type="ECO:0000313" key="7">
    <source>
        <dbReference type="EMBL" id="KAF8900463.1"/>
    </source>
</evidence>
<organism evidence="7 8">
    <name type="scientific">Gymnopilus junonius</name>
    <name type="common">Spectacular rustgill mushroom</name>
    <name type="synonym">Gymnopilus spectabilis subsp. junonius</name>
    <dbReference type="NCBI Taxonomy" id="109634"/>
    <lineage>
        <taxon>Eukaryota</taxon>
        <taxon>Fungi</taxon>
        <taxon>Dikarya</taxon>
        <taxon>Basidiomycota</taxon>
        <taxon>Agaricomycotina</taxon>
        <taxon>Agaricomycetes</taxon>
        <taxon>Agaricomycetidae</taxon>
        <taxon>Agaricales</taxon>
        <taxon>Agaricineae</taxon>
        <taxon>Hymenogastraceae</taxon>
        <taxon>Gymnopilus</taxon>
    </lineage>
</organism>
<feature type="compositionally biased region" description="Basic and acidic residues" evidence="5">
    <location>
        <begin position="641"/>
        <end position="652"/>
    </location>
</feature>
<reference evidence="7" key="1">
    <citation type="submission" date="2020-11" db="EMBL/GenBank/DDBJ databases">
        <authorList>
            <consortium name="DOE Joint Genome Institute"/>
            <person name="Ahrendt S."/>
            <person name="Riley R."/>
            <person name="Andreopoulos W."/>
            <person name="LaButti K."/>
            <person name="Pangilinan J."/>
            <person name="Ruiz-duenas F.J."/>
            <person name="Barrasa J.M."/>
            <person name="Sanchez-Garcia M."/>
            <person name="Camarero S."/>
            <person name="Miyauchi S."/>
            <person name="Serrano A."/>
            <person name="Linde D."/>
            <person name="Babiker R."/>
            <person name="Drula E."/>
            <person name="Ayuso-Fernandez I."/>
            <person name="Pacheco R."/>
            <person name="Padilla G."/>
            <person name="Ferreira P."/>
            <person name="Barriuso J."/>
            <person name="Kellner H."/>
            <person name="Castanera R."/>
            <person name="Alfaro M."/>
            <person name="Ramirez L."/>
            <person name="Pisabarro A.G."/>
            <person name="Kuo A."/>
            <person name="Tritt A."/>
            <person name="Lipzen A."/>
            <person name="He G."/>
            <person name="Yan M."/>
            <person name="Ng V."/>
            <person name="Cullen D."/>
            <person name="Martin F."/>
            <person name="Rosso M.-N."/>
            <person name="Henrissat B."/>
            <person name="Hibbett D."/>
            <person name="Martinez A.T."/>
            <person name="Grigoriev I.V."/>
        </authorList>
    </citation>
    <scope>NUCLEOTIDE SEQUENCE</scope>
    <source>
        <strain evidence="7">AH 44721</strain>
    </source>
</reference>
<comment type="caution">
    <text evidence="7">The sequence shown here is derived from an EMBL/GenBank/DDBJ whole genome shotgun (WGS) entry which is preliminary data.</text>
</comment>
<comment type="subcellular location">
    <subcellularLocation>
        <location evidence="1">Membrane</location>
        <topology evidence="1">Single-pass membrane protein</topology>
    </subcellularLocation>
</comment>
<dbReference type="PANTHER" id="PTHR15549:SF30">
    <property type="entry name" value="MID2 DOMAIN-CONTAINING PROTEIN"/>
    <property type="match status" value="1"/>
</dbReference>
<keyword evidence="3 6" id="KW-1133">Transmembrane helix</keyword>
<evidence type="ECO:0000313" key="8">
    <source>
        <dbReference type="Proteomes" id="UP000724874"/>
    </source>
</evidence>
<dbReference type="AlphaFoldDB" id="A0A9P5NQF8"/>